<dbReference type="PANTHER" id="PTHR33085:SF129">
    <property type="entry name" value="OS04G0426500 PROTEIN"/>
    <property type="match status" value="1"/>
</dbReference>
<evidence type="ECO:0000313" key="1">
    <source>
        <dbReference type="EnsemblPlants" id="TraesCS5B02G192300.1.cds1"/>
    </source>
</evidence>
<reference evidence="1" key="2">
    <citation type="submission" date="2018-10" db="UniProtKB">
        <authorList>
            <consortium name="EnsemblPlants"/>
        </authorList>
    </citation>
    <scope>IDENTIFICATION</scope>
</reference>
<dbReference type="Gramene" id="TraesCS5B02G192300.1">
    <property type="protein sequence ID" value="TraesCS5B02G192300.1.cds1"/>
    <property type="gene ID" value="TraesCS5B02G192300"/>
</dbReference>
<dbReference type="AlphaFoldDB" id="A0A3B6LK10"/>
<gene>
    <name evidence="1" type="primary">LOC123111808</name>
</gene>
<dbReference type="Gramene" id="TraesSTA5B03G02877630.1">
    <property type="protein sequence ID" value="TraesSTA5B03G02877630.1.CDS1"/>
    <property type="gene ID" value="TraesSTA5B03G02877630"/>
</dbReference>
<reference evidence="1" key="1">
    <citation type="submission" date="2018-08" db="EMBL/GenBank/DDBJ databases">
        <authorList>
            <person name="Rossello M."/>
        </authorList>
    </citation>
    <scope>NUCLEOTIDE SEQUENCE [LARGE SCALE GENOMIC DNA]</scope>
    <source>
        <strain evidence="1">cv. Chinese Spring</strain>
    </source>
</reference>
<dbReference type="Gramene" id="TraesPARA_EIv1.0_1678550.1">
    <property type="protein sequence ID" value="TraesPARA_EIv1.0_1678550.1.CDS1"/>
    <property type="gene ID" value="TraesPARA_EIv1.0_1678550"/>
</dbReference>
<dbReference type="KEGG" id="taes:123111808"/>
<dbReference type="Proteomes" id="UP000019116">
    <property type="component" value="Chromosome 5B"/>
</dbReference>
<dbReference type="EnsemblPlants" id="TraesCS5B02G192300.1">
    <property type="protein sequence ID" value="TraesCS5B02G192300.1.cds1"/>
    <property type="gene ID" value="TraesCS5B02G192300"/>
</dbReference>
<organism evidence="1">
    <name type="scientific">Triticum aestivum</name>
    <name type="common">Wheat</name>
    <dbReference type="NCBI Taxonomy" id="4565"/>
    <lineage>
        <taxon>Eukaryota</taxon>
        <taxon>Viridiplantae</taxon>
        <taxon>Streptophyta</taxon>
        <taxon>Embryophyta</taxon>
        <taxon>Tracheophyta</taxon>
        <taxon>Spermatophyta</taxon>
        <taxon>Magnoliopsida</taxon>
        <taxon>Liliopsida</taxon>
        <taxon>Poales</taxon>
        <taxon>Poaceae</taxon>
        <taxon>BOP clade</taxon>
        <taxon>Pooideae</taxon>
        <taxon>Triticodae</taxon>
        <taxon>Triticeae</taxon>
        <taxon>Triticinae</taxon>
        <taxon>Triticum</taxon>
    </lineage>
</organism>
<dbReference type="PANTHER" id="PTHR33085">
    <property type="entry name" value="OS12G0113100 PROTEIN-RELATED"/>
    <property type="match status" value="1"/>
</dbReference>
<dbReference type="Gramene" id="TraesCS5B03G0510600.1">
    <property type="protein sequence ID" value="TraesCS5B03G0510600.1.CDS1"/>
    <property type="gene ID" value="TraesCS5B03G0510600"/>
</dbReference>
<dbReference type="Gramene" id="TraesSYM7B03G04135180.1">
    <property type="protein sequence ID" value="TraesSYM7B03G04135180.1.CDS1"/>
    <property type="gene ID" value="TraesSYM7B03G04135180"/>
</dbReference>
<dbReference type="GeneID" id="123111808"/>
<dbReference type="Gramene" id="TraesNOR5B03G02912630.1">
    <property type="protein sequence ID" value="TraesNOR5B03G02912630.1.CDS1"/>
    <property type="gene ID" value="TraesNOR5B03G02912630"/>
</dbReference>
<keyword evidence="2" id="KW-1185">Reference proteome</keyword>
<dbReference type="Gramene" id="TraesARI7B03G04205960.1">
    <property type="protein sequence ID" value="TraesARI7B03G04205960.1.CDS1"/>
    <property type="gene ID" value="TraesARI7B03G04205960"/>
</dbReference>
<accession>A0A3B6LK10</accession>
<dbReference type="Gramene" id="TraesJUL5B03G02907110.1">
    <property type="protein sequence ID" value="TraesJUL5B03G02907110.1.CDS1"/>
    <property type="gene ID" value="TraesJUL5B03G02907110"/>
</dbReference>
<dbReference type="Gramene" id="TraesJAG5B03G02883930.1">
    <property type="protein sequence ID" value="TraesJAG5B03G02883930.1.CDS1"/>
    <property type="gene ID" value="TraesJAG5B03G02883930"/>
</dbReference>
<dbReference type="Gramene" id="TraesLAC5B03G02839530.1">
    <property type="protein sequence ID" value="TraesLAC5B03G02839530.1.CDS1"/>
    <property type="gene ID" value="TraesLAC5B03G02839530"/>
</dbReference>
<evidence type="ECO:0008006" key="3">
    <source>
        <dbReference type="Google" id="ProtNLM"/>
    </source>
</evidence>
<proteinExistence type="predicted"/>
<protein>
    <recommendedName>
        <fullName evidence="3">F-box associated domain-containing protein</fullName>
    </recommendedName>
</protein>
<name>A0A3B6LK10_WHEAT</name>
<dbReference type="Gramene" id="TraesMAC5B03G02885250.1">
    <property type="protein sequence ID" value="TraesMAC5B03G02885250.1.CDS1"/>
    <property type="gene ID" value="TraesMAC5B03G02885250"/>
</dbReference>
<dbReference type="Gramene" id="TraesLDM5B03G02888430.1">
    <property type="protein sequence ID" value="TraesLDM5B03G02888430.1.CDS1"/>
    <property type="gene ID" value="TraesLDM5B03G02888430"/>
</dbReference>
<dbReference type="RefSeq" id="XP_044388623.1">
    <property type="nucleotide sequence ID" value="XM_044532688.1"/>
</dbReference>
<sequence length="377" mass="42084">MDRKFLNMVLHEYGSRMYSLCRIKLSTHLFYPTAKDAITAHEDANARKKKHGGWPSTISSCKRPPSTLVNFSVPPSTAAASNMRFFSLLPEQGESSVMFTDPSCNSAVYDMDMKSFVLAPSSYFCKPYDSITVSIRNRCSSGNFLDHEDDHGLYVMNSLDDSFEFFSYCKVGLSTYPLLYNKWYWSPLPSPPSRTSPLVAAAVIDNSTICASSKNGTYTFDISREVWSHTGSWVLPFHRAAEYVPELGLWFGLQAPGTWQNRLCAFDLSSSAMAESAPSPLHDWEYLDLLPDELLPVGRALVNLGSGKFCIATHCRKDRSALQEEDELENIRSLGGNGGVQTLLTGVEVVRCADGLQLIHHKSQRYNIENLSIHCVL</sequence>
<evidence type="ECO:0000313" key="2">
    <source>
        <dbReference type="Proteomes" id="UP000019116"/>
    </source>
</evidence>
<dbReference type="Pfam" id="PF07893">
    <property type="entry name" value="DUF1668"/>
    <property type="match status" value="1"/>
</dbReference>
<dbReference type="InterPro" id="IPR012871">
    <property type="entry name" value="DUF1668_ORYSA"/>
</dbReference>